<dbReference type="PANTHER" id="PTHR33240:SF8">
    <property type="entry name" value="OS03G0439900 PROTEIN"/>
    <property type="match status" value="1"/>
</dbReference>
<organism evidence="2 3">
    <name type="scientific">Nicotiana sylvestris</name>
    <name type="common">Wood tobacco</name>
    <name type="synonym">South American tobacco</name>
    <dbReference type="NCBI Taxonomy" id="4096"/>
    <lineage>
        <taxon>Eukaryota</taxon>
        <taxon>Viridiplantae</taxon>
        <taxon>Streptophyta</taxon>
        <taxon>Embryophyta</taxon>
        <taxon>Tracheophyta</taxon>
        <taxon>Spermatophyta</taxon>
        <taxon>Magnoliopsida</taxon>
        <taxon>eudicotyledons</taxon>
        <taxon>Gunneridae</taxon>
        <taxon>Pentapetalae</taxon>
        <taxon>asterids</taxon>
        <taxon>lamiids</taxon>
        <taxon>Solanales</taxon>
        <taxon>Solanaceae</taxon>
        <taxon>Nicotianoideae</taxon>
        <taxon>Nicotianeae</taxon>
        <taxon>Nicotiana</taxon>
    </lineage>
</organism>
<evidence type="ECO:0000256" key="1">
    <source>
        <dbReference type="SAM" id="MobiDB-lite"/>
    </source>
</evidence>
<dbReference type="eggNOG" id="KOG0017">
    <property type="taxonomic scope" value="Eukaryota"/>
</dbReference>
<dbReference type="Gene3D" id="2.40.70.10">
    <property type="entry name" value="Acid Proteases"/>
    <property type="match status" value="1"/>
</dbReference>
<proteinExistence type="predicted"/>
<name>A0A1U7Y5S9_NICSY</name>
<dbReference type="CDD" id="cd00303">
    <property type="entry name" value="retropepsin_like"/>
    <property type="match status" value="1"/>
</dbReference>
<feature type="region of interest" description="Disordered" evidence="1">
    <location>
        <begin position="135"/>
        <end position="154"/>
    </location>
</feature>
<sequence>MLKRTKVSIKREKQTRDYIPKGTLSFNNEDAEGIVPPHNDALVISVLVNKSRIKSVLIDPGSSANIIRSMVVEQLSLQDLIVPTVRVLNGLNMACETTKGEIILPMNVAETIQEAKFYMIEGDMRYNALFGRYDKDPTGNNHSQAKPGPEVPPG</sequence>
<dbReference type="InterPro" id="IPR021109">
    <property type="entry name" value="Peptidase_aspartic_dom_sf"/>
</dbReference>
<evidence type="ECO:0000313" key="3">
    <source>
        <dbReference type="RefSeq" id="XP_009797321.1"/>
    </source>
</evidence>
<reference evidence="3" key="2">
    <citation type="submission" date="2025-08" db="UniProtKB">
        <authorList>
            <consortium name="RefSeq"/>
        </authorList>
    </citation>
    <scope>IDENTIFICATION</scope>
    <source>
        <tissue evidence="3">Leaf</tissue>
    </source>
</reference>
<dbReference type="Proteomes" id="UP000189701">
    <property type="component" value="Unplaced"/>
</dbReference>
<accession>A0A1U7Y5S9</accession>
<keyword evidence="2" id="KW-1185">Reference proteome</keyword>
<dbReference type="AlphaFoldDB" id="A0A1U7Y5S9"/>
<evidence type="ECO:0000313" key="2">
    <source>
        <dbReference type="Proteomes" id="UP000189701"/>
    </source>
</evidence>
<dbReference type="RefSeq" id="XP_009797321.1">
    <property type="nucleotide sequence ID" value="XM_009799019.1"/>
</dbReference>
<reference evidence="2" key="1">
    <citation type="journal article" date="2013" name="Genome Biol.">
        <title>Reference genomes and transcriptomes of Nicotiana sylvestris and Nicotiana tomentosiformis.</title>
        <authorList>
            <person name="Sierro N."/>
            <person name="Battey J.N."/>
            <person name="Ouadi S."/>
            <person name="Bovet L."/>
            <person name="Goepfert S."/>
            <person name="Bakaher N."/>
            <person name="Peitsch M.C."/>
            <person name="Ivanov N.V."/>
        </authorList>
    </citation>
    <scope>NUCLEOTIDE SEQUENCE [LARGE SCALE GENOMIC DNA]</scope>
</reference>
<protein>
    <submittedName>
        <fullName evidence="3">Uncharacterized protein LOC104243768</fullName>
    </submittedName>
</protein>
<gene>
    <name evidence="3" type="primary">LOC104243768</name>
</gene>
<dbReference type="PANTHER" id="PTHR33240">
    <property type="entry name" value="OS08G0508500 PROTEIN"/>
    <property type="match status" value="1"/>
</dbReference>